<dbReference type="PANTHER" id="PTHR35910:SF6">
    <property type="entry name" value="2EXR DOMAIN-CONTAINING PROTEIN"/>
    <property type="match status" value="1"/>
</dbReference>
<keyword evidence="3" id="KW-1185">Reference proteome</keyword>
<gene>
    <name evidence="2" type="ORF">G7Y89_g10934</name>
</gene>
<accession>A0A8H4VYR4</accession>
<evidence type="ECO:0000313" key="3">
    <source>
        <dbReference type="Proteomes" id="UP000566819"/>
    </source>
</evidence>
<protein>
    <recommendedName>
        <fullName evidence="1">2EXR domain-containing protein</fullName>
    </recommendedName>
</protein>
<reference evidence="2 3" key="1">
    <citation type="submission" date="2020-03" db="EMBL/GenBank/DDBJ databases">
        <title>Draft Genome Sequence of Cudoniella acicularis.</title>
        <authorList>
            <person name="Buettner E."/>
            <person name="Kellner H."/>
        </authorList>
    </citation>
    <scope>NUCLEOTIDE SEQUENCE [LARGE SCALE GENOMIC DNA]</scope>
    <source>
        <strain evidence="2 3">DSM 108380</strain>
    </source>
</reference>
<evidence type="ECO:0000313" key="2">
    <source>
        <dbReference type="EMBL" id="KAF4627222.1"/>
    </source>
</evidence>
<organism evidence="2 3">
    <name type="scientific">Cudoniella acicularis</name>
    <dbReference type="NCBI Taxonomy" id="354080"/>
    <lineage>
        <taxon>Eukaryota</taxon>
        <taxon>Fungi</taxon>
        <taxon>Dikarya</taxon>
        <taxon>Ascomycota</taxon>
        <taxon>Pezizomycotina</taxon>
        <taxon>Leotiomycetes</taxon>
        <taxon>Helotiales</taxon>
        <taxon>Tricladiaceae</taxon>
        <taxon>Cudoniella</taxon>
    </lineage>
</organism>
<dbReference type="Proteomes" id="UP000566819">
    <property type="component" value="Unassembled WGS sequence"/>
</dbReference>
<name>A0A8H4VYR4_9HELO</name>
<comment type="caution">
    <text evidence="2">The sequence shown here is derived from an EMBL/GenBank/DDBJ whole genome shotgun (WGS) entry which is preliminary data.</text>
</comment>
<dbReference type="AlphaFoldDB" id="A0A8H4VYR4"/>
<feature type="domain" description="2EXR" evidence="1">
    <location>
        <begin position="76"/>
        <end position="197"/>
    </location>
</feature>
<evidence type="ECO:0000259" key="1">
    <source>
        <dbReference type="Pfam" id="PF20150"/>
    </source>
</evidence>
<dbReference type="EMBL" id="JAAMPI010001007">
    <property type="protein sequence ID" value="KAF4627222.1"/>
    <property type="molecule type" value="Genomic_DNA"/>
</dbReference>
<dbReference type="Pfam" id="PF20150">
    <property type="entry name" value="2EXR"/>
    <property type="match status" value="1"/>
</dbReference>
<dbReference type="InterPro" id="IPR045518">
    <property type="entry name" value="2EXR"/>
</dbReference>
<dbReference type="PANTHER" id="PTHR35910">
    <property type="entry name" value="2EXR DOMAIN-CONTAINING PROTEIN"/>
    <property type="match status" value="1"/>
</dbReference>
<proteinExistence type="predicted"/>
<sequence length="347" mass="40792">MIRLLQGGFKGRIKPQIHMNQITKPILHQIKPSHGQYSTTTNFQFNFQELAVNLKTMASTAPDGSKAEDEGNSPSFHFFPLLPFELRIQIWTLALPEPRIINLQMQPNCPNLHKAWCLTPSPPPCHKYVISGLMPPEDITFRCSILPSEEPINEPDTVLEDNSRMRRSRRFFMILDEDGKRVGSGERKIWIDFKRDLVFFNTTRNWGDQTDQYVVLYALKEYCREDIRKIRKMGLGGYYWWMVDEWDLLTDMYRSTGHRFPSFPRAIMQGIVGLPGWLNAFQSLEELYLWDEFREKKAPTSWKAVDDRETIERDVAETLERQREGGGWDVDRKLPLIRVLRKPERVW</sequence>